<keyword evidence="1" id="KW-0472">Membrane</keyword>
<dbReference type="PANTHER" id="PTHR33608:SF3">
    <property type="entry name" value="SLR2013 PROTEIN"/>
    <property type="match status" value="1"/>
</dbReference>
<proteinExistence type="predicted"/>
<protein>
    <submittedName>
        <fullName evidence="3">DUF58 domain-containing protein</fullName>
    </submittedName>
</protein>
<dbReference type="Proteomes" id="UP001385809">
    <property type="component" value="Unassembled WGS sequence"/>
</dbReference>
<sequence length="433" mass="45188">MAVSGRFAGAVAVAALVVGFLVPSLAGLLGVVAALLVGVVVDLVRAGSPRALGLARAEDVVQVRLGEEVTAALVVTNPSRRRVTGVLRDGWPPSCAASEVHGLDVPAGERRRVTTTLAPSRRGEHAAAVVTIRSWGPLGLAARQASRAVGGRVRVLPEFASRRHLPSRLARLRELDGRRAVQVRGAGTEFDSLREYVEGDDVRSIDWRASARSGGATGNLVVRTWRPERDRHVLVVLDSGRTAAALVGDAPRLDAALDAALLLAALAARGGDRVDLLAVDREVRASVIGARDPLPAMTTALSGVEAALVETDMRLLAATVLRRASRRSLVVLFTGLDDSALAEGLEPVLGPLLHRHTLLVAGVTDPVVTAMAAGRGSGEAVFGAAAATVALEERRAVAARLARRGVEVVDAPPDELAPAVADRYLALKARGRS</sequence>
<keyword evidence="1" id="KW-1133">Transmembrane helix</keyword>
<reference evidence="3 4" key="1">
    <citation type="submission" date="2024-03" db="EMBL/GenBank/DDBJ databases">
        <title>Actinomycetospora sp. OC33-EN08, a novel actinomycete isolated from wild orchid (Aerides multiflora).</title>
        <authorList>
            <person name="Suriyachadkun C."/>
        </authorList>
    </citation>
    <scope>NUCLEOTIDE SEQUENCE [LARGE SCALE GENOMIC DNA]</scope>
    <source>
        <strain evidence="3 4">OC33-EN08</strain>
    </source>
</reference>
<dbReference type="RefSeq" id="WP_337698188.1">
    <property type="nucleotide sequence ID" value="NZ_JBBEGN010000025.1"/>
</dbReference>
<dbReference type="EMBL" id="JBBEGN010000025">
    <property type="protein sequence ID" value="MEJ2871618.1"/>
    <property type="molecule type" value="Genomic_DNA"/>
</dbReference>
<evidence type="ECO:0000313" key="3">
    <source>
        <dbReference type="EMBL" id="MEJ2871618.1"/>
    </source>
</evidence>
<dbReference type="InterPro" id="IPR002881">
    <property type="entry name" value="DUF58"/>
</dbReference>
<feature type="domain" description="DUF58" evidence="2">
    <location>
        <begin position="193"/>
        <end position="367"/>
    </location>
</feature>
<dbReference type="Pfam" id="PF01882">
    <property type="entry name" value="DUF58"/>
    <property type="match status" value="1"/>
</dbReference>
<dbReference type="PANTHER" id="PTHR33608">
    <property type="entry name" value="BLL2464 PROTEIN"/>
    <property type="match status" value="1"/>
</dbReference>
<accession>A0ABU8MXH3</accession>
<comment type="caution">
    <text evidence="3">The sequence shown here is derived from an EMBL/GenBank/DDBJ whole genome shotgun (WGS) entry which is preliminary data.</text>
</comment>
<gene>
    <name evidence="3" type="ORF">WCD74_27915</name>
</gene>
<name>A0ABU8MXH3_9PSEU</name>
<evidence type="ECO:0000256" key="1">
    <source>
        <dbReference type="SAM" id="Phobius"/>
    </source>
</evidence>
<keyword evidence="1" id="KW-0812">Transmembrane</keyword>
<keyword evidence="4" id="KW-1185">Reference proteome</keyword>
<evidence type="ECO:0000313" key="4">
    <source>
        <dbReference type="Proteomes" id="UP001385809"/>
    </source>
</evidence>
<evidence type="ECO:0000259" key="2">
    <source>
        <dbReference type="Pfam" id="PF01882"/>
    </source>
</evidence>
<feature type="transmembrane region" description="Helical" evidence="1">
    <location>
        <begin position="7"/>
        <end position="40"/>
    </location>
</feature>
<organism evidence="3 4">
    <name type="scientific">Actinomycetospora aurantiaca</name>
    <dbReference type="NCBI Taxonomy" id="3129233"/>
    <lineage>
        <taxon>Bacteria</taxon>
        <taxon>Bacillati</taxon>
        <taxon>Actinomycetota</taxon>
        <taxon>Actinomycetes</taxon>
        <taxon>Pseudonocardiales</taxon>
        <taxon>Pseudonocardiaceae</taxon>
        <taxon>Actinomycetospora</taxon>
    </lineage>
</organism>